<keyword evidence="5" id="KW-1185">Reference proteome</keyword>
<dbReference type="InterPro" id="IPR011333">
    <property type="entry name" value="SKP1/BTB/POZ_sf"/>
</dbReference>
<organism evidence="4 5">
    <name type="scientific">Anolis carolinensis</name>
    <name type="common">Green anole</name>
    <name type="synonym">American chameleon</name>
    <dbReference type="NCBI Taxonomy" id="28377"/>
    <lineage>
        <taxon>Eukaryota</taxon>
        <taxon>Metazoa</taxon>
        <taxon>Chordata</taxon>
        <taxon>Craniata</taxon>
        <taxon>Vertebrata</taxon>
        <taxon>Euteleostomi</taxon>
        <taxon>Lepidosauria</taxon>
        <taxon>Squamata</taxon>
        <taxon>Bifurcata</taxon>
        <taxon>Unidentata</taxon>
        <taxon>Episquamata</taxon>
        <taxon>Toxicofera</taxon>
        <taxon>Iguania</taxon>
        <taxon>Dactyloidae</taxon>
        <taxon>Anolis</taxon>
    </lineage>
</organism>
<dbReference type="STRING" id="28377.ENSACAP00000010153"/>
<evidence type="ECO:0000259" key="3">
    <source>
        <dbReference type="PROSITE" id="PS50097"/>
    </source>
</evidence>
<dbReference type="AlphaFoldDB" id="G1KK02"/>
<reference evidence="4" key="2">
    <citation type="submission" date="2025-08" db="UniProtKB">
        <authorList>
            <consortium name="Ensembl"/>
        </authorList>
    </citation>
    <scope>IDENTIFICATION</scope>
</reference>
<accession>G1KK02</accession>
<dbReference type="HOGENOM" id="CLU_004253_13_1_1"/>
<dbReference type="InParanoid" id="G1KK02"/>
<dbReference type="Pfam" id="PF07707">
    <property type="entry name" value="BACK"/>
    <property type="match status" value="1"/>
</dbReference>
<proteinExistence type="predicted"/>
<dbReference type="Gene3D" id="3.30.710.10">
    <property type="entry name" value="Potassium Channel Kv1.1, Chain A"/>
    <property type="match status" value="1"/>
</dbReference>
<evidence type="ECO:0000256" key="2">
    <source>
        <dbReference type="ARBA" id="ARBA00022737"/>
    </source>
</evidence>
<dbReference type="RefSeq" id="XP_008106420.1">
    <property type="nucleotide sequence ID" value="XM_008108213.3"/>
</dbReference>
<dbReference type="GO" id="GO:1990756">
    <property type="term" value="F:ubiquitin-like ligase-substrate adaptor activity"/>
    <property type="evidence" value="ECO:0000318"/>
    <property type="project" value="GO_Central"/>
</dbReference>
<dbReference type="SUPFAM" id="SSF54695">
    <property type="entry name" value="POZ domain"/>
    <property type="match status" value="1"/>
</dbReference>
<dbReference type="InterPro" id="IPR011705">
    <property type="entry name" value="BACK"/>
</dbReference>
<dbReference type="PANTHER" id="PTHR24412:SF469">
    <property type="entry name" value="SI:DKEY-260J18.2 PROTEIN"/>
    <property type="match status" value="1"/>
</dbReference>
<dbReference type="PIRSF" id="PIRSF037037">
    <property type="entry name" value="Kelch-like_protein_gigaxonin"/>
    <property type="match status" value="1"/>
</dbReference>
<dbReference type="InterPro" id="IPR017096">
    <property type="entry name" value="BTB-kelch_protein"/>
</dbReference>
<dbReference type="KEGG" id="acs:103278469"/>
<keyword evidence="2" id="KW-0677">Repeat</keyword>
<dbReference type="SMART" id="SM00875">
    <property type="entry name" value="BACK"/>
    <property type="match status" value="1"/>
</dbReference>
<sequence>MDSLEESEEEDDIQKPLQSHETYLCQGLKQLYQAQQLCDVTLGVEGRRFPCHRMLLASVSPYFRDIFINSNNESQNGEIQLKDMTASTIHSLLEYLYTEELSLTADTAQDLFTAASKLQILPLKETAGRFLEMNISMSNCLNLYSLAHQHNHQTLIQAASDYIKQHFGSLSKQDAFLNLEHSALSNLITSDNLEVPSELVIYHAVRNWVEFATSVRLPMFKELLGHVRFPLLTHVELIDVQADIAEYYRHVRLRWKDLDGAGRLKESGGLRKGMFDYCFVCLEVNESRAQDGDDHESHLHCFDPHAEKWEKLPPVKYLSYSGCASVDCKLYLSGGQKDNCTFVNTLHEYNSLTSQWTQLSSMSTVRALHPFLACDKKLYALGGCNESGPLCSVEVFNVVRNSWTPISNLPLSLMYPASTVLRNKLYLIGGKASRSYRGLLIYDTNTDWWTEISMEFACYGATAVSFGTGVYVFGGYTEERGNFLAQGALAADEVPCCTKGSFYLNENGRVSWEIRIPELPVALAFACAAEWQGKIYLLAGKDENSSYNTSYSWVPEDTSWTRCPEEIPVSNEAQIVSCVTLKMPKKPLRSLLLETVASSAVIGVDNTKRGGQASSSARQSCSLNCCWGGR</sequence>
<dbReference type="SMART" id="SM00225">
    <property type="entry name" value="BTB"/>
    <property type="match status" value="1"/>
</dbReference>
<dbReference type="RefSeq" id="XP_008106421.1">
    <property type="nucleotide sequence ID" value="XM_008108214.3"/>
</dbReference>
<protein>
    <recommendedName>
        <fullName evidence="3">BTB domain-containing protein</fullName>
    </recommendedName>
</protein>
<feature type="domain" description="BTB" evidence="3">
    <location>
        <begin position="38"/>
        <end position="105"/>
    </location>
</feature>
<dbReference type="eggNOG" id="KOG4441">
    <property type="taxonomic scope" value="Eukaryota"/>
</dbReference>
<dbReference type="Pfam" id="PF24681">
    <property type="entry name" value="Kelch_KLHDC2_KLHL20_DRC7"/>
    <property type="match status" value="1"/>
</dbReference>
<keyword evidence="1" id="KW-0880">Kelch repeat</keyword>
<dbReference type="Gene3D" id="2.120.10.80">
    <property type="entry name" value="Kelch-type beta propeller"/>
    <property type="match status" value="2"/>
</dbReference>
<reference evidence="4" key="3">
    <citation type="submission" date="2025-09" db="UniProtKB">
        <authorList>
            <consortium name="Ensembl"/>
        </authorList>
    </citation>
    <scope>IDENTIFICATION</scope>
</reference>
<dbReference type="InterPro" id="IPR006652">
    <property type="entry name" value="Kelch_1"/>
</dbReference>
<evidence type="ECO:0000313" key="4">
    <source>
        <dbReference type="Ensembl" id="ENSACAP00000010153.3"/>
    </source>
</evidence>
<evidence type="ECO:0000256" key="1">
    <source>
        <dbReference type="ARBA" id="ARBA00022441"/>
    </source>
</evidence>
<dbReference type="OrthoDB" id="6482909at2759"/>
<dbReference type="SUPFAM" id="SSF117281">
    <property type="entry name" value="Kelch motif"/>
    <property type="match status" value="2"/>
</dbReference>
<dbReference type="PANTHER" id="PTHR24412">
    <property type="entry name" value="KELCH PROTEIN"/>
    <property type="match status" value="1"/>
</dbReference>
<dbReference type="InterPro" id="IPR015915">
    <property type="entry name" value="Kelch-typ_b-propeller"/>
</dbReference>
<dbReference type="Ensembl" id="ENSACAT00000010363.4">
    <property type="protein sequence ID" value="ENSACAP00000010153.3"/>
    <property type="gene ID" value="ENSACAG00000010355.4"/>
</dbReference>
<dbReference type="GO" id="GO:0031463">
    <property type="term" value="C:Cul3-RING ubiquitin ligase complex"/>
    <property type="evidence" value="ECO:0000318"/>
    <property type="project" value="GO_Central"/>
</dbReference>
<dbReference type="Bgee" id="ENSACAG00000010355">
    <property type="expression patterns" value="Expressed in ovary and 2 other cell types or tissues"/>
</dbReference>
<dbReference type="GO" id="GO:0005737">
    <property type="term" value="C:cytoplasm"/>
    <property type="evidence" value="ECO:0000318"/>
    <property type="project" value="GO_Central"/>
</dbReference>
<name>G1KK02_ANOCA</name>
<reference evidence="4 5" key="1">
    <citation type="submission" date="2009-12" db="EMBL/GenBank/DDBJ databases">
        <title>The Genome Sequence of Anolis carolinensis (Green Anole Lizard).</title>
        <authorList>
            <consortium name="The Genome Sequencing Platform"/>
            <person name="Di Palma F."/>
            <person name="Alfoldi J."/>
            <person name="Heiman D."/>
            <person name="Young S."/>
            <person name="Grabherr M."/>
            <person name="Johnson J."/>
            <person name="Lander E.S."/>
            <person name="Lindblad-Toh K."/>
        </authorList>
    </citation>
    <scope>NUCLEOTIDE SEQUENCE [LARGE SCALE GENOMIC DNA]</scope>
    <source>
        <strain evidence="4 5">JBL SC #1</strain>
    </source>
</reference>
<dbReference type="PROSITE" id="PS50097">
    <property type="entry name" value="BTB"/>
    <property type="match status" value="1"/>
</dbReference>
<dbReference type="Gene3D" id="1.25.40.420">
    <property type="match status" value="1"/>
</dbReference>
<dbReference type="SMART" id="SM00612">
    <property type="entry name" value="Kelch"/>
    <property type="match status" value="3"/>
</dbReference>
<dbReference type="Proteomes" id="UP000001646">
    <property type="component" value="Chromosome 4"/>
</dbReference>
<gene>
    <name evidence="4" type="primary">LOC103278469</name>
</gene>
<dbReference type="InterPro" id="IPR000210">
    <property type="entry name" value="BTB/POZ_dom"/>
</dbReference>
<evidence type="ECO:0000313" key="5">
    <source>
        <dbReference type="Proteomes" id="UP000001646"/>
    </source>
</evidence>
<dbReference type="GO" id="GO:0043161">
    <property type="term" value="P:proteasome-mediated ubiquitin-dependent protein catabolic process"/>
    <property type="evidence" value="ECO:0000318"/>
    <property type="project" value="GO_Central"/>
</dbReference>
<dbReference type="GeneID" id="103278469"/>
<dbReference type="Pfam" id="PF00651">
    <property type="entry name" value="BTB"/>
    <property type="match status" value="1"/>
</dbReference>
<dbReference type="GeneTree" id="ENSGT00940000156265"/>
<dbReference type="FunFam" id="1.25.40.420:FF:000001">
    <property type="entry name" value="Kelch-like family member 12"/>
    <property type="match status" value="1"/>
</dbReference>